<evidence type="ECO:0000313" key="3">
    <source>
        <dbReference type="Proteomes" id="UP000585638"/>
    </source>
</evidence>
<keyword evidence="3" id="KW-1185">Reference proteome</keyword>
<gene>
    <name evidence="2" type="ORF">BJ998_008297</name>
</gene>
<proteinExistence type="predicted"/>
<protein>
    <submittedName>
        <fullName evidence="2">SAM-dependent methyltransferase</fullName>
    </submittedName>
</protein>
<sequence>MTDQKLMDFDALYQGQSVTFGGGDQRLDTIPWRLDGPQPVIVELADAGEFTGPILESGCGLGDNALFLAERGYEITAFDAAPTVIEQDRAKAAERGLKVDFTVADATTLDGIEGGFNTALDSAMMHCLTDEQRRAYLAALHGVCNPGAKLHILCFPDIAEALFPMPGHTDEASLRRDIGQHWRVDRMRMRGYSTSFTREQWAAVMPPAAAAFLPDPGSADGVDDQGRVLLPVWQIRAVRD</sequence>
<comment type="caution">
    <text evidence="2">The sequence shown here is derived from an EMBL/GenBank/DDBJ whole genome shotgun (WGS) entry which is preliminary data.</text>
</comment>
<feature type="domain" description="Methyltransferase" evidence="1">
    <location>
        <begin position="54"/>
        <end position="147"/>
    </location>
</feature>
<name>A0A7W9NM72_9PSEU</name>
<dbReference type="CDD" id="cd02440">
    <property type="entry name" value="AdoMet_MTases"/>
    <property type="match status" value="1"/>
</dbReference>
<dbReference type="InterPro" id="IPR029063">
    <property type="entry name" value="SAM-dependent_MTases_sf"/>
</dbReference>
<dbReference type="AlphaFoldDB" id="A0A7W9NM72"/>
<dbReference type="Proteomes" id="UP000585638">
    <property type="component" value="Unassembled WGS sequence"/>
</dbReference>
<dbReference type="EMBL" id="JACHIR010000002">
    <property type="protein sequence ID" value="MBB5897038.1"/>
    <property type="molecule type" value="Genomic_DNA"/>
</dbReference>
<keyword evidence="2" id="KW-0489">Methyltransferase</keyword>
<dbReference type="Gene3D" id="3.40.50.150">
    <property type="entry name" value="Vaccinia Virus protein VP39"/>
    <property type="match status" value="1"/>
</dbReference>
<dbReference type="SUPFAM" id="SSF53335">
    <property type="entry name" value="S-adenosyl-L-methionine-dependent methyltransferases"/>
    <property type="match status" value="1"/>
</dbReference>
<keyword evidence="2" id="KW-0808">Transferase</keyword>
<dbReference type="Pfam" id="PF13649">
    <property type="entry name" value="Methyltransf_25"/>
    <property type="match status" value="1"/>
</dbReference>
<dbReference type="GO" id="GO:0008168">
    <property type="term" value="F:methyltransferase activity"/>
    <property type="evidence" value="ECO:0007669"/>
    <property type="project" value="UniProtKB-KW"/>
</dbReference>
<accession>A0A7W9NM72</accession>
<dbReference type="RefSeq" id="WP_221339548.1">
    <property type="nucleotide sequence ID" value="NZ_BAAAWY010000011.1"/>
</dbReference>
<dbReference type="GO" id="GO:0032259">
    <property type="term" value="P:methylation"/>
    <property type="evidence" value="ECO:0007669"/>
    <property type="project" value="UniProtKB-KW"/>
</dbReference>
<evidence type="ECO:0000313" key="2">
    <source>
        <dbReference type="EMBL" id="MBB5897038.1"/>
    </source>
</evidence>
<reference evidence="2 3" key="1">
    <citation type="submission" date="2020-08" db="EMBL/GenBank/DDBJ databases">
        <title>Sequencing the genomes of 1000 actinobacteria strains.</title>
        <authorList>
            <person name="Klenk H.-P."/>
        </authorList>
    </citation>
    <scope>NUCLEOTIDE SEQUENCE [LARGE SCALE GENOMIC DNA]</scope>
    <source>
        <strain evidence="2 3">DSM 43851</strain>
    </source>
</reference>
<organism evidence="2 3">
    <name type="scientific">Kutzneria kofuensis</name>
    <dbReference type="NCBI Taxonomy" id="103725"/>
    <lineage>
        <taxon>Bacteria</taxon>
        <taxon>Bacillati</taxon>
        <taxon>Actinomycetota</taxon>
        <taxon>Actinomycetes</taxon>
        <taxon>Pseudonocardiales</taxon>
        <taxon>Pseudonocardiaceae</taxon>
        <taxon>Kutzneria</taxon>
    </lineage>
</organism>
<dbReference type="InterPro" id="IPR041698">
    <property type="entry name" value="Methyltransf_25"/>
</dbReference>
<evidence type="ECO:0000259" key="1">
    <source>
        <dbReference type="Pfam" id="PF13649"/>
    </source>
</evidence>